<protein>
    <submittedName>
        <fullName evidence="1">Uncharacterized protein</fullName>
    </submittedName>
</protein>
<proteinExistence type="predicted"/>
<accession>A0AAV0RE22</accession>
<evidence type="ECO:0000313" key="1">
    <source>
        <dbReference type="EMBL" id="CAI0555887.1"/>
    </source>
</evidence>
<reference evidence="1" key="1">
    <citation type="submission" date="2022-08" db="EMBL/GenBank/DDBJ databases">
        <authorList>
            <person name="Gutierrez-Valencia J."/>
        </authorList>
    </citation>
    <scope>NUCLEOTIDE SEQUENCE</scope>
</reference>
<keyword evidence="2" id="KW-1185">Reference proteome</keyword>
<organism evidence="1 2">
    <name type="scientific">Linum tenue</name>
    <dbReference type="NCBI Taxonomy" id="586396"/>
    <lineage>
        <taxon>Eukaryota</taxon>
        <taxon>Viridiplantae</taxon>
        <taxon>Streptophyta</taxon>
        <taxon>Embryophyta</taxon>
        <taxon>Tracheophyta</taxon>
        <taxon>Spermatophyta</taxon>
        <taxon>Magnoliopsida</taxon>
        <taxon>eudicotyledons</taxon>
        <taxon>Gunneridae</taxon>
        <taxon>Pentapetalae</taxon>
        <taxon>rosids</taxon>
        <taxon>fabids</taxon>
        <taxon>Malpighiales</taxon>
        <taxon>Linaceae</taxon>
        <taxon>Linum</taxon>
    </lineage>
</organism>
<gene>
    <name evidence="1" type="ORF">LITE_LOCUS47765</name>
</gene>
<sequence>IPFHLLKKLGEAFRFSCKSKKPQNRFPICSKNNSTKIDFSRNFCKTVRILFSSLQLPTEKLMISEGKGRDKSSEMEESGTTEAVAKMTAASILPLLQSQTVKAMTSNSWSV</sequence>
<dbReference type="AlphaFoldDB" id="A0AAV0RE22"/>
<dbReference type="Proteomes" id="UP001154282">
    <property type="component" value="Unassembled WGS sequence"/>
</dbReference>
<feature type="non-terminal residue" evidence="1">
    <location>
        <position position="1"/>
    </location>
</feature>
<name>A0AAV0RE22_9ROSI</name>
<evidence type="ECO:0000313" key="2">
    <source>
        <dbReference type="Proteomes" id="UP001154282"/>
    </source>
</evidence>
<dbReference type="EMBL" id="CAMGYJ010000010">
    <property type="protein sequence ID" value="CAI0555887.1"/>
    <property type="molecule type" value="Genomic_DNA"/>
</dbReference>
<comment type="caution">
    <text evidence="1">The sequence shown here is derived from an EMBL/GenBank/DDBJ whole genome shotgun (WGS) entry which is preliminary data.</text>
</comment>